<name>A0A8K0JH54_9TREE</name>
<feature type="compositionally biased region" description="Polar residues" evidence="1">
    <location>
        <begin position="358"/>
        <end position="371"/>
    </location>
</feature>
<comment type="caution">
    <text evidence="2">The sequence shown here is derived from an EMBL/GenBank/DDBJ whole genome shotgun (WGS) entry which is preliminary data.</text>
</comment>
<protein>
    <submittedName>
        <fullName evidence="2">Uncharacterized protein</fullName>
    </submittedName>
</protein>
<dbReference type="AlphaFoldDB" id="A0A8K0JH54"/>
<evidence type="ECO:0000256" key="1">
    <source>
        <dbReference type="SAM" id="MobiDB-lite"/>
    </source>
</evidence>
<evidence type="ECO:0000313" key="2">
    <source>
        <dbReference type="EMBL" id="KAG7530105.1"/>
    </source>
</evidence>
<feature type="compositionally biased region" description="Polar residues" evidence="1">
    <location>
        <begin position="429"/>
        <end position="439"/>
    </location>
</feature>
<feature type="region of interest" description="Disordered" evidence="1">
    <location>
        <begin position="15"/>
        <end position="42"/>
    </location>
</feature>
<accession>A0A8K0JH54</accession>
<feature type="compositionally biased region" description="Basic residues" evidence="1">
    <location>
        <begin position="296"/>
        <end position="305"/>
    </location>
</feature>
<reference evidence="2" key="1">
    <citation type="submission" date="2020-04" db="EMBL/GenBank/DDBJ databases">
        <title>Analysis of mating type loci in Filobasidium floriforme.</title>
        <authorList>
            <person name="Nowrousian M."/>
        </authorList>
    </citation>
    <scope>NUCLEOTIDE SEQUENCE</scope>
    <source>
        <strain evidence="2">CBS 6242</strain>
    </source>
</reference>
<keyword evidence="3" id="KW-1185">Reference proteome</keyword>
<feature type="compositionally biased region" description="Basic and acidic residues" evidence="1">
    <location>
        <begin position="266"/>
        <end position="276"/>
    </location>
</feature>
<proteinExistence type="predicted"/>
<feature type="compositionally biased region" description="Polar residues" evidence="1">
    <location>
        <begin position="388"/>
        <end position="414"/>
    </location>
</feature>
<feature type="compositionally biased region" description="Polar residues" evidence="1">
    <location>
        <begin position="137"/>
        <end position="146"/>
    </location>
</feature>
<sequence length="609" mass="67347">MPALRAKSVLCPSRISIDNEPPAPTEKIQSRAFTSTTCDENEPIKVESIDEMNFKNDREQTVPNRVPSPSLASPSLVRSPSLIRYNTSPDIHRRVVGLTGTQASPGAQHQLYGGSFRARISSMSSSPQSFSHPLAGSPNNSLKNPQQNPPTINPYHHRTDTEMDWLYDRNAELQLEIDKLARQVKVQNMVARNEGRRAAAKIDALEAALLDMERQNAKLVAESKRARIREKRDEGSEGGQRGSGVGLGFGGGQRYGEEWVSSADSNKLRELSEGSNRRISYRSPSPEEDSRTTLLPRRRSMRPHGRSLASELELSDGQEESGMHGIHGNTGTPPVNDIPLVDLPREEEPASLPAPATRISSTPVASQTSSPDHIPSNIASDVSGLPRRSSTYLTPSQPEGTPQTSLYSPNSFPTSRLGVRNRSRLFPSSAGSPNPSFQVWASPGSPYRSPGSTIGINSRFSGGRKTLASELANWAMDMEEDETLEEQEIEAVLHEAEARAEAAGGQDHWRTTRSGRYSLLEKDQPVYSFTSGQEVDGIRDTTTETTTPDSPNPTGSFLGRIFQRIKRFYQSTWLEIQFIWVVLIFLRRVWIEGRQGLVLRSKVKDKKLE</sequence>
<gene>
    <name evidence="2" type="ORF">FFLO_05264</name>
</gene>
<organism evidence="2 3">
    <name type="scientific">Filobasidium floriforme</name>
    <dbReference type="NCBI Taxonomy" id="5210"/>
    <lineage>
        <taxon>Eukaryota</taxon>
        <taxon>Fungi</taxon>
        <taxon>Dikarya</taxon>
        <taxon>Basidiomycota</taxon>
        <taxon>Agaricomycotina</taxon>
        <taxon>Tremellomycetes</taxon>
        <taxon>Filobasidiales</taxon>
        <taxon>Filobasidiaceae</taxon>
        <taxon>Filobasidium</taxon>
    </lineage>
</organism>
<feature type="compositionally biased region" description="Basic and acidic residues" evidence="1">
    <location>
        <begin position="225"/>
        <end position="235"/>
    </location>
</feature>
<feature type="region of interest" description="Disordered" evidence="1">
    <location>
        <begin position="122"/>
        <end position="156"/>
    </location>
</feature>
<evidence type="ECO:0000313" key="3">
    <source>
        <dbReference type="Proteomes" id="UP000812966"/>
    </source>
</evidence>
<dbReference type="EMBL" id="JABELV010000128">
    <property type="protein sequence ID" value="KAG7530105.1"/>
    <property type="molecule type" value="Genomic_DNA"/>
</dbReference>
<feature type="compositionally biased region" description="Low complexity" evidence="1">
    <location>
        <begin position="122"/>
        <end position="131"/>
    </location>
</feature>
<feature type="compositionally biased region" description="Gly residues" evidence="1">
    <location>
        <begin position="237"/>
        <end position="254"/>
    </location>
</feature>
<dbReference type="Proteomes" id="UP000812966">
    <property type="component" value="Unassembled WGS sequence"/>
</dbReference>
<feature type="region of interest" description="Disordered" evidence="1">
    <location>
        <begin position="225"/>
        <end position="448"/>
    </location>
</feature>